<evidence type="ECO:0000313" key="11">
    <source>
        <dbReference type="WBParaSite" id="EVEC_0001314501-mRNA-1"/>
    </source>
</evidence>
<evidence type="ECO:0000313" key="10">
    <source>
        <dbReference type="Proteomes" id="UP000274131"/>
    </source>
</evidence>
<dbReference type="AlphaFoldDB" id="A0A0N4VQ53"/>
<keyword evidence="2 7" id="KW-0540">Nuclease</keyword>
<name>A0A0N4VQ53_ENTVE</name>
<feature type="domain" description="RNase H type-2" evidence="8">
    <location>
        <begin position="27"/>
        <end position="183"/>
    </location>
</feature>
<dbReference type="GO" id="GO:0046872">
    <property type="term" value="F:metal ion binding"/>
    <property type="evidence" value="ECO:0007669"/>
    <property type="project" value="UniProtKB-KW"/>
</dbReference>
<dbReference type="GO" id="GO:0003723">
    <property type="term" value="F:RNA binding"/>
    <property type="evidence" value="ECO:0007669"/>
    <property type="project" value="UniProtKB-UniRule"/>
</dbReference>
<evidence type="ECO:0000256" key="2">
    <source>
        <dbReference type="ARBA" id="ARBA00022722"/>
    </source>
</evidence>
<protein>
    <recommendedName>
        <fullName evidence="7">Ribonuclease</fullName>
        <ecNumber evidence="7">3.1.26.4</ecNumber>
    </recommendedName>
</protein>
<evidence type="ECO:0000256" key="3">
    <source>
        <dbReference type="ARBA" id="ARBA00022723"/>
    </source>
</evidence>
<evidence type="ECO:0000313" key="9">
    <source>
        <dbReference type="EMBL" id="VDD97548.1"/>
    </source>
</evidence>
<evidence type="ECO:0000259" key="8">
    <source>
        <dbReference type="PROSITE" id="PS51975"/>
    </source>
</evidence>
<keyword evidence="4 7" id="KW-0255">Endonuclease</keyword>
<accession>A0A0N4VQ53</accession>
<organism evidence="11">
    <name type="scientific">Enterobius vermicularis</name>
    <name type="common">Human pinworm</name>
    <dbReference type="NCBI Taxonomy" id="51028"/>
    <lineage>
        <taxon>Eukaryota</taxon>
        <taxon>Metazoa</taxon>
        <taxon>Ecdysozoa</taxon>
        <taxon>Nematoda</taxon>
        <taxon>Chromadorea</taxon>
        <taxon>Rhabditida</taxon>
        <taxon>Spirurina</taxon>
        <taxon>Oxyuridomorpha</taxon>
        <taxon>Oxyuroidea</taxon>
        <taxon>Oxyuridae</taxon>
        <taxon>Enterobius</taxon>
    </lineage>
</organism>
<dbReference type="PROSITE" id="PS51975">
    <property type="entry name" value="RNASE_H_2"/>
    <property type="match status" value="1"/>
</dbReference>
<dbReference type="GO" id="GO:0006298">
    <property type="term" value="P:mismatch repair"/>
    <property type="evidence" value="ECO:0007669"/>
    <property type="project" value="TreeGrafter"/>
</dbReference>
<comment type="similarity">
    <text evidence="7">Belongs to the RNase HII family.</text>
</comment>
<evidence type="ECO:0000256" key="5">
    <source>
        <dbReference type="ARBA" id="ARBA00022801"/>
    </source>
</evidence>
<dbReference type="InterPro" id="IPR036397">
    <property type="entry name" value="RNaseH_sf"/>
</dbReference>
<evidence type="ECO:0000256" key="4">
    <source>
        <dbReference type="ARBA" id="ARBA00022759"/>
    </source>
</evidence>
<dbReference type="InterPro" id="IPR001352">
    <property type="entry name" value="RNase_HII/HIII"/>
</dbReference>
<comment type="catalytic activity">
    <reaction evidence="1 7">
        <text>Endonucleolytic cleavage to 5'-phosphomonoester.</text>
        <dbReference type="EC" id="3.1.26.4"/>
    </reaction>
</comment>
<dbReference type="EC" id="3.1.26.4" evidence="7"/>
<evidence type="ECO:0000256" key="6">
    <source>
        <dbReference type="PROSITE-ProRule" id="PRU01319"/>
    </source>
</evidence>
<gene>
    <name evidence="9" type="ORF">EVEC_LOCUS12299</name>
</gene>
<dbReference type="PANTHER" id="PTHR10954">
    <property type="entry name" value="RIBONUCLEASE H2 SUBUNIT A"/>
    <property type="match status" value="1"/>
</dbReference>
<evidence type="ECO:0000256" key="1">
    <source>
        <dbReference type="ARBA" id="ARBA00000077"/>
    </source>
</evidence>
<dbReference type="GO" id="GO:0043137">
    <property type="term" value="P:DNA replication, removal of RNA primer"/>
    <property type="evidence" value="ECO:0007669"/>
    <property type="project" value="TreeGrafter"/>
</dbReference>
<dbReference type="OrthoDB" id="16092at2759"/>
<proteinExistence type="inferred from homology"/>
<evidence type="ECO:0000256" key="7">
    <source>
        <dbReference type="RuleBase" id="RU003515"/>
    </source>
</evidence>
<dbReference type="EMBL" id="UXUI01014082">
    <property type="protein sequence ID" value="VDD97548.1"/>
    <property type="molecule type" value="Genomic_DNA"/>
</dbReference>
<keyword evidence="3" id="KW-0479">Metal-binding</keyword>
<dbReference type="InterPro" id="IPR024567">
    <property type="entry name" value="RNase_HII/HIII_dom"/>
</dbReference>
<dbReference type="GO" id="GO:0032299">
    <property type="term" value="C:ribonuclease H2 complex"/>
    <property type="evidence" value="ECO:0007669"/>
    <property type="project" value="TreeGrafter"/>
</dbReference>
<keyword evidence="10" id="KW-1185">Reference proteome</keyword>
<dbReference type="InterPro" id="IPR012337">
    <property type="entry name" value="RNaseH-like_sf"/>
</dbReference>
<dbReference type="Gene3D" id="3.30.420.10">
    <property type="entry name" value="Ribonuclease H-like superfamily/Ribonuclease H"/>
    <property type="match status" value="1"/>
</dbReference>
<dbReference type="SUPFAM" id="SSF53098">
    <property type="entry name" value="Ribonuclease H-like"/>
    <property type="match status" value="1"/>
</dbReference>
<dbReference type="Proteomes" id="UP000274131">
    <property type="component" value="Unassembled WGS sequence"/>
</dbReference>
<comment type="caution">
    <text evidence="6">Lacks conserved residue(s) required for the propagation of feature annotation.</text>
</comment>
<sequence>MAYLRSGFVSSEIVVGPDFKNFNSVLPCVLGIDEAGRGPVLGPMVYACAVSPVDKTDQLKELGVDDSKLLTETKRLEVFNSMGNRDDGKKIVSYAYKVLSARLISCAMLRRCKYSLNELSHESAIALIKEALDNNINVTEVCALVTVNVMAGFGQIISLEHCSGDEEHTLRFKERNLVSETHL</sequence>
<comment type="function">
    <text evidence="7">Endonuclease that specifically degrades the RNA of RNA-DNA hybrids.</text>
</comment>
<dbReference type="PANTHER" id="PTHR10954:SF7">
    <property type="entry name" value="RIBONUCLEASE H2 SUBUNIT A"/>
    <property type="match status" value="1"/>
</dbReference>
<dbReference type="WBParaSite" id="EVEC_0001314501-mRNA-1">
    <property type="protein sequence ID" value="EVEC_0001314501-mRNA-1"/>
    <property type="gene ID" value="EVEC_0001314501"/>
</dbReference>
<keyword evidence="5 7" id="KW-0378">Hydrolase</keyword>
<dbReference type="GO" id="GO:0004523">
    <property type="term" value="F:RNA-DNA hybrid ribonuclease activity"/>
    <property type="evidence" value="ECO:0007669"/>
    <property type="project" value="UniProtKB-EC"/>
</dbReference>
<dbReference type="STRING" id="51028.A0A0N4VQ53"/>
<reference evidence="9 10" key="2">
    <citation type="submission" date="2018-10" db="EMBL/GenBank/DDBJ databases">
        <authorList>
            <consortium name="Pathogen Informatics"/>
        </authorList>
    </citation>
    <scope>NUCLEOTIDE SEQUENCE [LARGE SCALE GENOMIC DNA]</scope>
</reference>
<reference evidence="11" key="1">
    <citation type="submission" date="2017-02" db="UniProtKB">
        <authorList>
            <consortium name="WormBaseParasite"/>
        </authorList>
    </citation>
    <scope>IDENTIFICATION</scope>
</reference>
<dbReference type="Pfam" id="PF01351">
    <property type="entry name" value="RNase_HII"/>
    <property type="match status" value="1"/>
</dbReference>